<dbReference type="AlphaFoldDB" id="A0A9J6GRW4"/>
<feature type="compositionally biased region" description="Polar residues" evidence="1">
    <location>
        <begin position="144"/>
        <end position="157"/>
    </location>
</feature>
<evidence type="ECO:0000313" key="3">
    <source>
        <dbReference type="Proteomes" id="UP000821853"/>
    </source>
</evidence>
<feature type="compositionally biased region" description="Pro residues" evidence="1">
    <location>
        <begin position="130"/>
        <end position="139"/>
    </location>
</feature>
<evidence type="ECO:0000256" key="1">
    <source>
        <dbReference type="SAM" id="MobiDB-lite"/>
    </source>
</evidence>
<protein>
    <submittedName>
        <fullName evidence="2">Uncharacterized protein</fullName>
    </submittedName>
</protein>
<gene>
    <name evidence="2" type="ORF">HPB48_006956</name>
</gene>
<dbReference type="EMBL" id="JABSTR010000008">
    <property type="protein sequence ID" value="KAH9377239.1"/>
    <property type="molecule type" value="Genomic_DNA"/>
</dbReference>
<name>A0A9J6GRW4_HAELO</name>
<organism evidence="2 3">
    <name type="scientific">Haemaphysalis longicornis</name>
    <name type="common">Bush tick</name>
    <dbReference type="NCBI Taxonomy" id="44386"/>
    <lineage>
        <taxon>Eukaryota</taxon>
        <taxon>Metazoa</taxon>
        <taxon>Ecdysozoa</taxon>
        <taxon>Arthropoda</taxon>
        <taxon>Chelicerata</taxon>
        <taxon>Arachnida</taxon>
        <taxon>Acari</taxon>
        <taxon>Parasitiformes</taxon>
        <taxon>Ixodida</taxon>
        <taxon>Ixodoidea</taxon>
        <taxon>Ixodidae</taxon>
        <taxon>Haemaphysalinae</taxon>
        <taxon>Haemaphysalis</taxon>
    </lineage>
</organism>
<feature type="region of interest" description="Disordered" evidence="1">
    <location>
        <begin position="108"/>
        <end position="162"/>
    </location>
</feature>
<evidence type="ECO:0000313" key="2">
    <source>
        <dbReference type="EMBL" id="KAH9377239.1"/>
    </source>
</evidence>
<reference evidence="2 3" key="1">
    <citation type="journal article" date="2020" name="Cell">
        <title>Large-Scale Comparative Analyses of Tick Genomes Elucidate Their Genetic Diversity and Vector Capacities.</title>
        <authorList>
            <consortium name="Tick Genome and Microbiome Consortium (TIGMIC)"/>
            <person name="Jia N."/>
            <person name="Wang J."/>
            <person name="Shi W."/>
            <person name="Du L."/>
            <person name="Sun Y."/>
            <person name="Zhan W."/>
            <person name="Jiang J.F."/>
            <person name="Wang Q."/>
            <person name="Zhang B."/>
            <person name="Ji P."/>
            <person name="Bell-Sakyi L."/>
            <person name="Cui X.M."/>
            <person name="Yuan T.T."/>
            <person name="Jiang B.G."/>
            <person name="Yang W.F."/>
            <person name="Lam T.T."/>
            <person name="Chang Q.C."/>
            <person name="Ding S.J."/>
            <person name="Wang X.J."/>
            <person name="Zhu J.G."/>
            <person name="Ruan X.D."/>
            <person name="Zhao L."/>
            <person name="Wei J.T."/>
            <person name="Ye R.Z."/>
            <person name="Que T.C."/>
            <person name="Du C.H."/>
            <person name="Zhou Y.H."/>
            <person name="Cheng J.X."/>
            <person name="Dai P.F."/>
            <person name="Guo W.B."/>
            <person name="Han X.H."/>
            <person name="Huang E.J."/>
            <person name="Li L.F."/>
            <person name="Wei W."/>
            <person name="Gao Y.C."/>
            <person name="Liu J.Z."/>
            <person name="Shao H.Z."/>
            <person name="Wang X."/>
            <person name="Wang C.C."/>
            <person name="Yang T.C."/>
            <person name="Huo Q.B."/>
            <person name="Li W."/>
            <person name="Chen H.Y."/>
            <person name="Chen S.E."/>
            <person name="Zhou L.G."/>
            <person name="Ni X.B."/>
            <person name="Tian J.H."/>
            <person name="Sheng Y."/>
            <person name="Liu T."/>
            <person name="Pan Y.S."/>
            <person name="Xia L.Y."/>
            <person name="Li J."/>
            <person name="Zhao F."/>
            <person name="Cao W.C."/>
        </authorList>
    </citation>
    <scope>NUCLEOTIDE SEQUENCE [LARGE SCALE GENOMIC DNA]</scope>
    <source>
        <strain evidence="2">HaeL-2018</strain>
    </source>
</reference>
<sequence>MRRRTGERTKAAVPRQRASRLELDGEQLGAKIEVLRAIAPWDDVQVRVTKPVTRRRTKGDHTAQRTALAERADFQDNAIFTDAAWDPDTFRGAVAAVRGQQRDAQAFQYCQEQPVRKGSSRVAGDEHSRPPGPGGPDTPPVSINARTQQQPPHNRSASGDRLSDAVPENLAFFSPSRFSVRQVANGGALTRNKGAACAASCLRCVTRCVAAPERATTSLLEPARQRRIFKRLSDAPRLAWRAAGLSR</sequence>
<keyword evidence="3" id="KW-1185">Reference proteome</keyword>
<accession>A0A9J6GRW4</accession>
<comment type="caution">
    <text evidence="2">The sequence shown here is derived from an EMBL/GenBank/DDBJ whole genome shotgun (WGS) entry which is preliminary data.</text>
</comment>
<dbReference type="Proteomes" id="UP000821853">
    <property type="component" value="Unassembled WGS sequence"/>
</dbReference>
<proteinExistence type="predicted"/>
<dbReference type="VEuPathDB" id="VectorBase:HLOH_060847"/>